<dbReference type="Pfam" id="PF13181">
    <property type="entry name" value="TPR_8"/>
    <property type="match status" value="1"/>
</dbReference>
<evidence type="ECO:0000313" key="3">
    <source>
        <dbReference type="Proteomes" id="UP001208567"/>
    </source>
</evidence>
<keyword evidence="1" id="KW-0802">TPR repeat</keyword>
<proteinExistence type="predicted"/>
<dbReference type="SUPFAM" id="SSF48452">
    <property type="entry name" value="TPR-like"/>
    <property type="match status" value="1"/>
</dbReference>
<evidence type="ECO:0000313" key="2">
    <source>
        <dbReference type="EMBL" id="GLC28690.1"/>
    </source>
</evidence>
<reference evidence="2 3" key="1">
    <citation type="journal article" date="2024" name="Int. J. Syst. Evol. Microbiol.">
        <title>Clostridium omnivorum sp. nov., isolated from anoxic soil under the treatment of reductive soil disinfestation.</title>
        <authorList>
            <person name="Ueki A."/>
            <person name="Tonouchi A."/>
            <person name="Kaku N."/>
            <person name="Honma S."/>
            <person name="Ueki K."/>
        </authorList>
    </citation>
    <scope>NUCLEOTIDE SEQUENCE [LARGE SCALE GENOMIC DNA]</scope>
    <source>
        <strain evidence="2 3">E14</strain>
    </source>
</reference>
<feature type="repeat" description="TPR" evidence="1">
    <location>
        <begin position="278"/>
        <end position="311"/>
    </location>
</feature>
<sequence length="354" mass="40289">MSIESYFADKLSNLLFLDVKKETVSSFFNISLSEDLYMPIKSSQIIDAIKKGENVEDIPLIYFIEGMCYVLGLDPEFKFNSVYINILISKEANITFIKGKIYDAIKNQQLEDAYAMLKGLFKVETNTGNLEKLLTLADAISESNSLFKEEMIVLIEMGKQFENFSVPYLYEAQLFKKSGEYARALNSINDYKAKGGEETPELVELKNALQFSASYDKGKELLYDNPKEALANLIPLLDQFQEDATLYYYVAVGYRLLQNYEKAIYYLATAMSLDNQLVDVVNELGLNYASLGDFNTAVNYFRKAFEATKSIEICTNLIMCYINLGDKKQAQLHIDIAKLINPNDEVIKDIEKIL</sequence>
<dbReference type="Proteomes" id="UP001208567">
    <property type="component" value="Unassembled WGS sequence"/>
</dbReference>
<dbReference type="RefSeq" id="WP_264847956.1">
    <property type="nucleotide sequence ID" value="NZ_BRXR01000001.1"/>
</dbReference>
<dbReference type="InterPro" id="IPR011990">
    <property type="entry name" value="TPR-like_helical_dom_sf"/>
</dbReference>
<comment type="caution">
    <text evidence="2">The sequence shown here is derived from an EMBL/GenBank/DDBJ whole genome shotgun (WGS) entry which is preliminary data.</text>
</comment>
<name>A0ABQ5N0U7_9CLOT</name>
<protein>
    <submittedName>
        <fullName evidence="2">Capsular polysaccharide biosynthesis protein</fullName>
    </submittedName>
</protein>
<dbReference type="InterPro" id="IPR019734">
    <property type="entry name" value="TPR_rpt"/>
</dbReference>
<keyword evidence="3" id="KW-1185">Reference proteome</keyword>
<gene>
    <name evidence="2" type="ORF">bsdE14_01000</name>
</gene>
<dbReference type="Gene3D" id="1.25.40.10">
    <property type="entry name" value="Tetratricopeptide repeat domain"/>
    <property type="match status" value="1"/>
</dbReference>
<dbReference type="PROSITE" id="PS50005">
    <property type="entry name" value="TPR"/>
    <property type="match status" value="1"/>
</dbReference>
<evidence type="ECO:0000256" key="1">
    <source>
        <dbReference type="PROSITE-ProRule" id="PRU00339"/>
    </source>
</evidence>
<dbReference type="EMBL" id="BRXR01000001">
    <property type="protein sequence ID" value="GLC28690.1"/>
    <property type="molecule type" value="Genomic_DNA"/>
</dbReference>
<accession>A0ABQ5N0U7</accession>
<organism evidence="2 3">
    <name type="scientific">Clostridium omnivorum</name>
    <dbReference type="NCBI Taxonomy" id="1604902"/>
    <lineage>
        <taxon>Bacteria</taxon>
        <taxon>Bacillati</taxon>
        <taxon>Bacillota</taxon>
        <taxon>Clostridia</taxon>
        <taxon>Eubacteriales</taxon>
        <taxon>Clostridiaceae</taxon>
        <taxon>Clostridium</taxon>
    </lineage>
</organism>
<dbReference type="SMART" id="SM00028">
    <property type="entry name" value="TPR"/>
    <property type="match status" value="3"/>
</dbReference>